<dbReference type="AlphaFoldDB" id="A0A934R9E8"/>
<dbReference type="Proteomes" id="UP000658278">
    <property type="component" value="Unassembled WGS sequence"/>
</dbReference>
<sequence length="124" mass="13127">MKASSILTWLGIAVASISHLLVGAAISSTGKIIVRLYADLQEVELPWISARLIPYAESGLSLGTGALLAVLTATLLGLLNLKEKLRHFLPIALALSMVVAVVHLAACWFATSLPLLKITTEITP</sequence>
<gene>
    <name evidence="2" type="ORF">JIN81_05275</name>
</gene>
<feature type="transmembrane region" description="Helical" evidence="1">
    <location>
        <begin position="60"/>
        <end position="81"/>
    </location>
</feature>
<reference evidence="2" key="1">
    <citation type="submission" date="2021-01" db="EMBL/GenBank/DDBJ databases">
        <title>Modified the classification status of verrucomicrobia.</title>
        <authorList>
            <person name="Feng X."/>
        </authorList>
    </citation>
    <scope>NUCLEOTIDE SEQUENCE</scope>
    <source>
        <strain evidence="2">KCTC 22201</strain>
    </source>
</reference>
<evidence type="ECO:0000313" key="3">
    <source>
        <dbReference type="Proteomes" id="UP000658278"/>
    </source>
</evidence>
<comment type="caution">
    <text evidence="2">The sequence shown here is derived from an EMBL/GenBank/DDBJ whole genome shotgun (WGS) entry which is preliminary data.</text>
</comment>
<evidence type="ECO:0000313" key="2">
    <source>
        <dbReference type="EMBL" id="MBK1826418.1"/>
    </source>
</evidence>
<keyword evidence="1" id="KW-0472">Membrane</keyword>
<accession>A0A934R9E8</accession>
<evidence type="ECO:0000256" key="1">
    <source>
        <dbReference type="SAM" id="Phobius"/>
    </source>
</evidence>
<keyword evidence="1" id="KW-1133">Transmembrane helix</keyword>
<dbReference type="RefSeq" id="WP_200277344.1">
    <property type="nucleotide sequence ID" value="NZ_JAENII010000003.1"/>
</dbReference>
<dbReference type="EMBL" id="JAENII010000003">
    <property type="protein sequence ID" value="MBK1826418.1"/>
    <property type="molecule type" value="Genomic_DNA"/>
</dbReference>
<feature type="transmembrane region" description="Helical" evidence="1">
    <location>
        <begin position="88"/>
        <end position="111"/>
    </location>
</feature>
<organism evidence="2 3">
    <name type="scientific">Haloferula rosea</name>
    <dbReference type="NCBI Taxonomy" id="490093"/>
    <lineage>
        <taxon>Bacteria</taxon>
        <taxon>Pseudomonadati</taxon>
        <taxon>Verrucomicrobiota</taxon>
        <taxon>Verrucomicrobiia</taxon>
        <taxon>Verrucomicrobiales</taxon>
        <taxon>Verrucomicrobiaceae</taxon>
        <taxon>Haloferula</taxon>
    </lineage>
</organism>
<proteinExistence type="predicted"/>
<keyword evidence="1" id="KW-0812">Transmembrane</keyword>
<keyword evidence="3" id="KW-1185">Reference proteome</keyword>
<protein>
    <submittedName>
        <fullName evidence="2">Uncharacterized protein</fullName>
    </submittedName>
</protein>
<name>A0A934R9E8_9BACT</name>